<comment type="caution">
    <text evidence="3">The sequence shown here is derived from an EMBL/GenBank/DDBJ whole genome shotgun (WGS) entry which is preliminary data.</text>
</comment>
<protein>
    <recommendedName>
        <fullName evidence="5">LPXTG cell wall anchor domain-containing protein</fullName>
    </recommendedName>
</protein>
<keyword evidence="2" id="KW-0472">Membrane</keyword>
<gene>
    <name evidence="3" type="ORF">H4W29_001965</name>
</gene>
<feature type="compositionally biased region" description="Polar residues" evidence="1">
    <location>
        <begin position="41"/>
        <end position="56"/>
    </location>
</feature>
<proteinExistence type="predicted"/>
<keyword evidence="2" id="KW-1133">Transmembrane helix</keyword>
<organism evidence="3 4">
    <name type="scientific">Rhizobium viscosum</name>
    <name type="common">Arthrobacter viscosus</name>
    <dbReference type="NCBI Taxonomy" id="1673"/>
    <lineage>
        <taxon>Bacteria</taxon>
        <taxon>Pseudomonadati</taxon>
        <taxon>Pseudomonadota</taxon>
        <taxon>Alphaproteobacteria</taxon>
        <taxon>Hyphomicrobiales</taxon>
        <taxon>Rhizobiaceae</taxon>
        <taxon>Rhizobium/Agrobacterium group</taxon>
        <taxon>Rhizobium</taxon>
    </lineage>
</organism>
<reference evidence="3 4" key="1">
    <citation type="submission" date="2020-10" db="EMBL/GenBank/DDBJ databases">
        <title>Sequencing the genomes of 1000 actinobacteria strains.</title>
        <authorList>
            <person name="Klenk H.-P."/>
        </authorList>
    </citation>
    <scope>NUCLEOTIDE SEQUENCE [LARGE SCALE GENOMIC DNA]</scope>
    <source>
        <strain evidence="3 4">DSM 7307</strain>
    </source>
</reference>
<dbReference type="EMBL" id="JADBEC010000001">
    <property type="protein sequence ID" value="MBE1504784.1"/>
    <property type="molecule type" value="Genomic_DNA"/>
</dbReference>
<dbReference type="Proteomes" id="UP000620262">
    <property type="component" value="Unassembled WGS sequence"/>
</dbReference>
<sequence>MFESITGWATIVSAICAVVGLPYLFIQRQRRKKTHNLITGGSRNIQIGGTGNTKNIIESGDDNEQRG</sequence>
<evidence type="ECO:0000256" key="2">
    <source>
        <dbReference type="SAM" id="Phobius"/>
    </source>
</evidence>
<evidence type="ECO:0000256" key="1">
    <source>
        <dbReference type="SAM" id="MobiDB-lite"/>
    </source>
</evidence>
<keyword evidence="2" id="KW-0812">Transmembrane</keyword>
<feature type="region of interest" description="Disordered" evidence="1">
    <location>
        <begin position="41"/>
        <end position="67"/>
    </location>
</feature>
<accession>A0ABR9INN6</accession>
<evidence type="ECO:0008006" key="5">
    <source>
        <dbReference type="Google" id="ProtNLM"/>
    </source>
</evidence>
<keyword evidence="4" id="KW-1185">Reference proteome</keyword>
<feature type="transmembrane region" description="Helical" evidence="2">
    <location>
        <begin position="6"/>
        <end position="26"/>
    </location>
</feature>
<evidence type="ECO:0000313" key="3">
    <source>
        <dbReference type="EMBL" id="MBE1504784.1"/>
    </source>
</evidence>
<name>A0ABR9INN6_RHIVS</name>
<evidence type="ECO:0000313" key="4">
    <source>
        <dbReference type="Proteomes" id="UP000620262"/>
    </source>
</evidence>